<dbReference type="Gene3D" id="3.50.50.60">
    <property type="entry name" value="FAD/NAD(P)-binding domain"/>
    <property type="match status" value="1"/>
</dbReference>
<dbReference type="PRINTS" id="PR00420">
    <property type="entry name" value="RNGMNOXGNASE"/>
</dbReference>
<gene>
    <name evidence="1" type="ORF">GFC01_05525</name>
</gene>
<dbReference type="AlphaFoldDB" id="A0A6N7IQ89"/>
<evidence type="ECO:0000313" key="2">
    <source>
        <dbReference type="Proteomes" id="UP000441717"/>
    </source>
</evidence>
<dbReference type="SUPFAM" id="SSF51905">
    <property type="entry name" value="FAD/NAD(P)-binding domain"/>
    <property type="match status" value="1"/>
</dbReference>
<keyword evidence="2" id="KW-1185">Reference proteome</keyword>
<protein>
    <submittedName>
        <fullName evidence="1">NAD(P)-binding protein</fullName>
    </submittedName>
</protein>
<proteinExistence type="predicted"/>
<organism evidence="1 2">
    <name type="scientific">Desulfofundulus thermobenzoicus</name>
    <dbReference type="NCBI Taxonomy" id="29376"/>
    <lineage>
        <taxon>Bacteria</taxon>
        <taxon>Bacillati</taxon>
        <taxon>Bacillota</taxon>
        <taxon>Clostridia</taxon>
        <taxon>Eubacteriales</taxon>
        <taxon>Peptococcaceae</taxon>
        <taxon>Desulfofundulus</taxon>
    </lineage>
</organism>
<accession>A0A6N7IQ89</accession>
<reference evidence="1 2" key="1">
    <citation type="submission" date="2019-10" db="EMBL/GenBank/DDBJ databases">
        <title>Comparative genomics of sulfur disproportionating microorganisms.</title>
        <authorList>
            <person name="Ward L.M."/>
            <person name="Bertran E."/>
            <person name="Johnston D."/>
        </authorList>
    </citation>
    <scope>NUCLEOTIDE SEQUENCE [LARGE SCALE GENOMIC DNA]</scope>
    <source>
        <strain evidence="1 2">DSM 14055</strain>
    </source>
</reference>
<dbReference type="OrthoDB" id="25353at2"/>
<comment type="caution">
    <text evidence="1">The sequence shown here is derived from an EMBL/GenBank/DDBJ whole genome shotgun (WGS) entry which is preliminary data.</text>
</comment>
<dbReference type="InterPro" id="IPR036188">
    <property type="entry name" value="FAD/NAD-bd_sf"/>
</dbReference>
<name>A0A6N7IQ89_9FIRM</name>
<dbReference type="EMBL" id="WHYR01000011">
    <property type="protein sequence ID" value="MQL51729.1"/>
    <property type="molecule type" value="Genomic_DNA"/>
</dbReference>
<dbReference type="Proteomes" id="UP000441717">
    <property type="component" value="Unassembled WGS sequence"/>
</dbReference>
<evidence type="ECO:0000313" key="1">
    <source>
        <dbReference type="EMBL" id="MQL51729.1"/>
    </source>
</evidence>
<sequence length="236" mass="26701">MSNQLRVADFELHFIQTLNYEFRTLSGSLNTRLSGIFQPLTGLYTSAVKDIFQMEGEFLLRVAIIGAGPSGLACALELERLGIKPVIFERYHRIGLPVERIDMLLHLAWRPVKDQLAYLARHCHLSLMPAAPLHAIIMYGPNRRSVIRKRLLGYLIHRGRSPLSIENQLAARLSTPVNFQVLADPLEMAGQFDYVVVAEGDSKTARRLGLWQELSPLIIRGATILGQFEPRTFHLY</sequence>
<dbReference type="Pfam" id="PF13450">
    <property type="entry name" value="NAD_binding_8"/>
    <property type="match status" value="1"/>
</dbReference>